<organism evidence="2 3">
    <name type="scientific">Methanospirillum stamsii</name>
    <dbReference type="NCBI Taxonomy" id="1277351"/>
    <lineage>
        <taxon>Archaea</taxon>
        <taxon>Methanobacteriati</taxon>
        <taxon>Methanobacteriota</taxon>
        <taxon>Stenosarchaea group</taxon>
        <taxon>Methanomicrobia</taxon>
        <taxon>Methanomicrobiales</taxon>
        <taxon>Methanospirillaceae</taxon>
        <taxon>Methanospirillum</taxon>
    </lineage>
</organism>
<accession>A0A2V2MVY5</accession>
<dbReference type="OrthoDB" id="133743at2157"/>
<dbReference type="Gene3D" id="3.30.160.250">
    <property type="match status" value="1"/>
</dbReference>
<comment type="caution">
    <text evidence="2">The sequence shown here is derived from an EMBL/GenBank/DDBJ whole genome shotgun (WGS) entry which is preliminary data.</text>
</comment>
<dbReference type="InterPro" id="IPR031807">
    <property type="entry name" value="HicB-like"/>
</dbReference>
<evidence type="ECO:0000313" key="2">
    <source>
        <dbReference type="EMBL" id="PWR69546.1"/>
    </source>
</evidence>
<dbReference type="InterPro" id="IPR035069">
    <property type="entry name" value="TTHA1013/TTHA0281-like"/>
</dbReference>
<feature type="domain" description="HicB-like antitoxin of toxin-antitoxin system" evidence="1">
    <location>
        <begin position="4"/>
        <end position="63"/>
    </location>
</feature>
<evidence type="ECO:0000259" key="1">
    <source>
        <dbReference type="Pfam" id="PF15919"/>
    </source>
</evidence>
<dbReference type="PANTHER" id="PTHR34504:SF4">
    <property type="entry name" value="ANTITOXIN HICB"/>
    <property type="match status" value="1"/>
</dbReference>
<name>A0A2V2MVY5_9EURY</name>
<protein>
    <submittedName>
        <fullName evidence="2">HicB family protein</fullName>
    </submittedName>
</protein>
<dbReference type="InterPro" id="IPR051404">
    <property type="entry name" value="TA_system_antitoxin"/>
</dbReference>
<gene>
    <name evidence="2" type="ORF">DLD82_17705</name>
</gene>
<proteinExistence type="predicted"/>
<dbReference type="SUPFAM" id="SSF143100">
    <property type="entry name" value="TTHA1013/TTHA0281-like"/>
    <property type="match status" value="1"/>
</dbReference>
<keyword evidence="3" id="KW-1185">Reference proteome</keyword>
<dbReference type="Proteomes" id="UP000245934">
    <property type="component" value="Unassembled WGS sequence"/>
</dbReference>
<dbReference type="PANTHER" id="PTHR34504">
    <property type="entry name" value="ANTITOXIN HICB"/>
    <property type="match status" value="1"/>
</dbReference>
<dbReference type="AlphaFoldDB" id="A0A2V2MVY5"/>
<sequence>MTEYTIIIHPAEEGGYWAQVPTLPGCFSQGESIEEAMINVKEAIELHIEGLMEEHEPVPVENDLIIGRIQVPQIEA</sequence>
<dbReference type="Pfam" id="PF15919">
    <property type="entry name" value="HicB_lk_antitox"/>
    <property type="match status" value="1"/>
</dbReference>
<dbReference type="EMBL" id="QGMZ01000067">
    <property type="protein sequence ID" value="PWR69546.1"/>
    <property type="molecule type" value="Genomic_DNA"/>
</dbReference>
<evidence type="ECO:0000313" key="3">
    <source>
        <dbReference type="Proteomes" id="UP000245934"/>
    </source>
</evidence>
<reference evidence="2 3" key="1">
    <citation type="submission" date="2018-05" db="EMBL/GenBank/DDBJ databases">
        <title>Draft genome of Methanospirillum stamsii Pt1.</title>
        <authorList>
            <person name="Dueholm M.S."/>
            <person name="Nielsen P.H."/>
            <person name="Bakmann L.F."/>
            <person name="Otzen D.E."/>
        </authorList>
    </citation>
    <scope>NUCLEOTIDE SEQUENCE [LARGE SCALE GENOMIC DNA]</scope>
    <source>
        <strain evidence="2 3">Pt1</strain>
    </source>
</reference>